<reference evidence="2" key="1">
    <citation type="journal article" date="2011" name="Nat. Commun.">
        <title>Effector diversification within compartments of the Leptosphaeria maculans genome affected by Repeat-Induced Point mutations.</title>
        <authorList>
            <person name="Rouxel T."/>
            <person name="Grandaubert J."/>
            <person name="Hane J.K."/>
            <person name="Hoede C."/>
            <person name="van de Wouw A.P."/>
            <person name="Couloux A."/>
            <person name="Dominguez V."/>
            <person name="Anthouard V."/>
            <person name="Bally P."/>
            <person name="Bourras S."/>
            <person name="Cozijnsen A.J."/>
            <person name="Ciuffetti L.M."/>
            <person name="Degrave A."/>
            <person name="Dilmaghani A."/>
            <person name="Duret L."/>
            <person name="Fudal I."/>
            <person name="Goodwin S.B."/>
            <person name="Gout L."/>
            <person name="Glaser N."/>
            <person name="Linglin J."/>
            <person name="Kema G.H.J."/>
            <person name="Lapalu N."/>
            <person name="Lawrence C.B."/>
            <person name="May K."/>
            <person name="Meyer M."/>
            <person name="Ollivier B."/>
            <person name="Poulain J."/>
            <person name="Schoch C.L."/>
            <person name="Simon A."/>
            <person name="Spatafora J.W."/>
            <person name="Stachowiak A."/>
            <person name="Turgeon B.G."/>
            <person name="Tyler B.M."/>
            <person name="Vincent D."/>
            <person name="Weissenbach J."/>
            <person name="Amselem J."/>
            <person name="Quesneville H."/>
            <person name="Oliver R.P."/>
            <person name="Wincker P."/>
            <person name="Balesdent M.-H."/>
            <person name="Howlett B.J."/>
        </authorList>
    </citation>
    <scope>NUCLEOTIDE SEQUENCE [LARGE SCALE GENOMIC DNA]</scope>
    <source>
        <strain evidence="2">JN3 / isolate v23.1.3 / race Av1-4-5-6-7-8</strain>
    </source>
</reference>
<proteinExistence type="predicted"/>
<dbReference type="InParanoid" id="E4ZQA0"/>
<dbReference type="VEuPathDB" id="FungiDB:LEMA_uP124280.1"/>
<organism evidence="2">
    <name type="scientific">Leptosphaeria maculans (strain JN3 / isolate v23.1.3 / race Av1-4-5-6-7-8)</name>
    <name type="common">Blackleg fungus</name>
    <name type="synonym">Phoma lingam</name>
    <dbReference type="NCBI Taxonomy" id="985895"/>
    <lineage>
        <taxon>Eukaryota</taxon>
        <taxon>Fungi</taxon>
        <taxon>Dikarya</taxon>
        <taxon>Ascomycota</taxon>
        <taxon>Pezizomycotina</taxon>
        <taxon>Dothideomycetes</taxon>
        <taxon>Pleosporomycetidae</taxon>
        <taxon>Pleosporales</taxon>
        <taxon>Pleosporineae</taxon>
        <taxon>Leptosphaeriaceae</taxon>
        <taxon>Plenodomus</taxon>
        <taxon>Plenodomus lingam/Leptosphaeria maculans species complex</taxon>
    </lineage>
</organism>
<gene>
    <name evidence="1" type="ORF">LEMA_uP124280.1</name>
</gene>
<dbReference type="HOGENOM" id="CLU_3014608_0_0_1"/>
<dbReference type="AlphaFoldDB" id="E4ZQA0"/>
<name>E4ZQA0_LEPMJ</name>
<protein>
    <submittedName>
        <fullName evidence="1">Predicted protein</fullName>
    </submittedName>
</protein>
<dbReference type="Proteomes" id="UP000002668">
    <property type="component" value="Genome"/>
</dbReference>
<keyword evidence="2" id="KW-1185">Reference proteome</keyword>
<dbReference type="EMBL" id="FP929115">
    <property type="protein sequence ID" value="CBX90010.1"/>
    <property type="molecule type" value="Genomic_DNA"/>
</dbReference>
<evidence type="ECO:0000313" key="2">
    <source>
        <dbReference type="Proteomes" id="UP000002668"/>
    </source>
</evidence>
<sequence length="56" mass="6286">MRNIILSDEAGKALGVSRAAGEKSQLDLKWNKENSMVKEIICIVVKISKELWVKSK</sequence>
<evidence type="ECO:0000313" key="1">
    <source>
        <dbReference type="EMBL" id="CBX90010.1"/>
    </source>
</evidence>
<accession>E4ZQA0</accession>